<dbReference type="GO" id="GO:0005634">
    <property type="term" value="C:nucleus"/>
    <property type="evidence" value="ECO:0007669"/>
    <property type="project" value="TreeGrafter"/>
</dbReference>
<name>A0A0E0LIK2_ORYPU</name>
<evidence type="ECO:0000313" key="3">
    <source>
        <dbReference type="EnsemblPlants" id="OPUNC07G07160.1"/>
    </source>
</evidence>
<reference evidence="3" key="2">
    <citation type="submission" date="2018-05" db="EMBL/GenBank/DDBJ databases">
        <title>OpunRS2 (Oryza punctata Reference Sequence Version 2).</title>
        <authorList>
            <person name="Zhang J."/>
            <person name="Kudrna D."/>
            <person name="Lee S."/>
            <person name="Talag J."/>
            <person name="Welchert J."/>
            <person name="Wing R.A."/>
        </authorList>
    </citation>
    <scope>NUCLEOTIDE SEQUENCE [LARGE SCALE GENOMIC DNA]</scope>
</reference>
<dbReference type="AlphaFoldDB" id="A0A0E0LIK2"/>
<keyword evidence="4" id="KW-1185">Reference proteome</keyword>
<dbReference type="HOGENOM" id="CLU_1345068_0_0_1"/>
<dbReference type="Proteomes" id="UP000026962">
    <property type="component" value="Chromosome 7"/>
</dbReference>
<sequence length="222" mass="25296">MVVPATKHSWCSNHRGVPNLGCLVASIGMDPSSFRMPKRDPVTASYNSISTVQVLPRCLNNSRRKLVASSNGNLRLVKGGCGQGKRMSSDRSINFRFVIFLLGISSFLRQYNLLLLCSLDCRVLRQMLRHHGDRKWIEIAKSLPGIWTEEEDMKLIKAHQTYDNRWSAIIRWLPAGRRTPCIKNHRNPTKRSLNSKQPLRKKNSEQAAPGQPSHLEEYIFSC</sequence>
<dbReference type="PANTHER" id="PTHR45614">
    <property type="entry name" value="MYB PROTEIN-RELATED"/>
    <property type="match status" value="1"/>
</dbReference>
<dbReference type="SUPFAM" id="SSF46689">
    <property type="entry name" value="Homeodomain-like"/>
    <property type="match status" value="1"/>
</dbReference>
<feature type="region of interest" description="Disordered" evidence="1">
    <location>
        <begin position="183"/>
        <end position="214"/>
    </location>
</feature>
<evidence type="ECO:0000313" key="4">
    <source>
        <dbReference type="Proteomes" id="UP000026962"/>
    </source>
</evidence>
<organism evidence="3">
    <name type="scientific">Oryza punctata</name>
    <name type="common">Red rice</name>
    <dbReference type="NCBI Taxonomy" id="4537"/>
    <lineage>
        <taxon>Eukaryota</taxon>
        <taxon>Viridiplantae</taxon>
        <taxon>Streptophyta</taxon>
        <taxon>Embryophyta</taxon>
        <taxon>Tracheophyta</taxon>
        <taxon>Spermatophyta</taxon>
        <taxon>Magnoliopsida</taxon>
        <taxon>Liliopsida</taxon>
        <taxon>Poales</taxon>
        <taxon>Poaceae</taxon>
        <taxon>BOP clade</taxon>
        <taxon>Oryzoideae</taxon>
        <taxon>Oryzeae</taxon>
        <taxon>Oryzinae</taxon>
        <taxon>Oryza</taxon>
    </lineage>
</organism>
<dbReference type="eggNOG" id="KOG0048">
    <property type="taxonomic scope" value="Eukaryota"/>
</dbReference>
<dbReference type="Pfam" id="PF00249">
    <property type="entry name" value="Myb_DNA-binding"/>
    <property type="match status" value="1"/>
</dbReference>
<evidence type="ECO:0000259" key="2">
    <source>
        <dbReference type="PROSITE" id="PS50090"/>
    </source>
</evidence>
<dbReference type="EnsemblPlants" id="OPUNC07G07160.1">
    <property type="protein sequence ID" value="OPUNC07G07160.1"/>
    <property type="gene ID" value="OPUNC07G07160"/>
</dbReference>
<dbReference type="STRING" id="4537.A0A0E0LIK2"/>
<evidence type="ECO:0000256" key="1">
    <source>
        <dbReference type="SAM" id="MobiDB-lite"/>
    </source>
</evidence>
<protein>
    <recommendedName>
        <fullName evidence="2">Myb-like domain-containing protein</fullName>
    </recommendedName>
</protein>
<dbReference type="PANTHER" id="PTHR45614:SF273">
    <property type="entry name" value="MYB DOMAIN PROTEIN 100-RELATED"/>
    <property type="match status" value="1"/>
</dbReference>
<dbReference type="InterPro" id="IPR050560">
    <property type="entry name" value="MYB_TF"/>
</dbReference>
<feature type="domain" description="Myb-like" evidence="2">
    <location>
        <begin position="145"/>
        <end position="180"/>
    </location>
</feature>
<dbReference type="InterPro" id="IPR001005">
    <property type="entry name" value="SANT/Myb"/>
</dbReference>
<dbReference type="GO" id="GO:0000981">
    <property type="term" value="F:DNA-binding transcription factor activity, RNA polymerase II-specific"/>
    <property type="evidence" value="ECO:0007669"/>
    <property type="project" value="TreeGrafter"/>
</dbReference>
<dbReference type="CDD" id="cd00167">
    <property type="entry name" value="SANT"/>
    <property type="match status" value="1"/>
</dbReference>
<dbReference type="GO" id="GO:0000978">
    <property type="term" value="F:RNA polymerase II cis-regulatory region sequence-specific DNA binding"/>
    <property type="evidence" value="ECO:0007669"/>
    <property type="project" value="TreeGrafter"/>
</dbReference>
<dbReference type="Gramene" id="OPUNC07G07160.1">
    <property type="protein sequence ID" value="OPUNC07G07160.1"/>
    <property type="gene ID" value="OPUNC07G07160"/>
</dbReference>
<accession>A0A0E0LIK2</accession>
<proteinExistence type="predicted"/>
<dbReference type="InterPro" id="IPR009057">
    <property type="entry name" value="Homeodomain-like_sf"/>
</dbReference>
<dbReference type="PROSITE" id="PS50090">
    <property type="entry name" value="MYB_LIKE"/>
    <property type="match status" value="1"/>
</dbReference>
<dbReference type="Gene3D" id="1.10.10.60">
    <property type="entry name" value="Homeodomain-like"/>
    <property type="match status" value="1"/>
</dbReference>
<reference evidence="3" key="1">
    <citation type="submission" date="2015-04" db="UniProtKB">
        <authorList>
            <consortium name="EnsemblPlants"/>
        </authorList>
    </citation>
    <scope>IDENTIFICATION</scope>
</reference>